<evidence type="ECO:0008006" key="3">
    <source>
        <dbReference type="Google" id="ProtNLM"/>
    </source>
</evidence>
<evidence type="ECO:0000313" key="2">
    <source>
        <dbReference type="Proteomes" id="UP000030185"/>
    </source>
</evidence>
<sequence>MVIDNNVTDNWIAERIFKTYNIASEYRFTNNENAIDSLNDYCLINGKFPDLLMVDILYNREKGFGLIDRIRNHSGYRENETRIALLTSVVDYTLNYEKIGKQNIEHVFIKPLDIQQLKNLFI</sequence>
<gene>
    <name evidence="1" type="ORF">MYP_2755</name>
</gene>
<name>A0A098LEZ0_9BACT</name>
<organism evidence="1 2">
    <name type="scientific">Sporocytophaga myxococcoides</name>
    <dbReference type="NCBI Taxonomy" id="153721"/>
    <lineage>
        <taxon>Bacteria</taxon>
        <taxon>Pseudomonadati</taxon>
        <taxon>Bacteroidota</taxon>
        <taxon>Cytophagia</taxon>
        <taxon>Cytophagales</taxon>
        <taxon>Cytophagaceae</taxon>
        <taxon>Sporocytophaga</taxon>
    </lineage>
</organism>
<proteinExistence type="predicted"/>
<dbReference type="STRING" id="153721.MYP_2755"/>
<reference evidence="1 2" key="1">
    <citation type="submission" date="2014-09" db="EMBL/GenBank/DDBJ databases">
        <title>Sporocytophaga myxococcoides PG-01 genome sequencing.</title>
        <authorList>
            <person name="Liu L."/>
            <person name="Gao P.J."/>
            <person name="Chen G.J."/>
            <person name="Wang L.S."/>
        </authorList>
    </citation>
    <scope>NUCLEOTIDE SEQUENCE [LARGE SCALE GENOMIC DNA]</scope>
    <source>
        <strain evidence="1 2">PG-01</strain>
    </source>
</reference>
<evidence type="ECO:0000313" key="1">
    <source>
        <dbReference type="EMBL" id="GAL85526.1"/>
    </source>
</evidence>
<dbReference type="InterPro" id="IPR011006">
    <property type="entry name" value="CheY-like_superfamily"/>
</dbReference>
<dbReference type="SUPFAM" id="SSF52172">
    <property type="entry name" value="CheY-like"/>
    <property type="match status" value="1"/>
</dbReference>
<dbReference type="Proteomes" id="UP000030185">
    <property type="component" value="Unassembled WGS sequence"/>
</dbReference>
<dbReference type="Gene3D" id="3.40.50.2300">
    <property type="match status" value="1"/>
</dbReference>
<dbReference type="AlphaFoldDB" id="A0A098LEZ0"/>
<comment type="caution">
    <text evidence="1">The sequence shown here is derived from an EMBL/GenBank/DDBJ whole genome shotgun (WGS) entry which is preliminary data.</text>
</comment>
<protein>
    <recommendedName>
        <fullName evidence="3">Response regulatory domain-containing protein</fullName>
    </recommendedName>
</protein>
<accession>A0A098LEZ0</accession>
<dbReference type="EMBL" id="BBLT01000005">
    <property type="protein sequence ID" value="GAL85526.1"/>
    <property type="molecule type" value="Genomic_DNA"/>
</dbReference>
<keyword evidence="2" id="KW-1185">Reference proteome</keyword>